<reference evidence="14 15" key="1">
    <citation type="journal article" date="2021" name="bioRxiv">
        <title>Unraveling nitrogen, sulfur and carbon metabolic pathways and microbial community transcriptional responses to substrate deprivation and toxicity stresses in a bioreactor mimicking anoxic brackish coastal sediment conditions.</title>
        <authorList>
            <person name="Martins P.D."/>
            <person name="Echeveste M.J."/>
            <person name="Arshad A."/>
            <person name="Kurth J."/>
            <person name="Ouboter H."/>
            <person name="Jetten M.S.M."/>
            <person name="Welte C.U."/>
        </authorList>
    </citation>
    <scope>NUCLEOTIDE SEQUENCE [LARGE SCALE GENOMIC DNA]</scope>
    <source>
        <strain evidence="14">MAG_38</strain>
    </source>
</reference>
<dbReference type="SUPFAM" id="SSF51735">
    <property type="entry name" value="NAD(P)-binding Rossmann-fold domains"/>
    <property type="match status" value="1"/>
</dbReference>
<evidence type="ECO:0000256" key="1">
    <source>
        <dbReference type="ARBA" id="ARBA00004496"/>
    </source>
</evidence>
<evidence type="ECO:0000256" key="5">
    <source>
        <dbReference type="ARBA" id="ARBA00022650"/>
    </source>
</evidence>
<dbReference type="PIRSF" id="PIRSF000193">
    <property type="entry name" value="Pyrrol-5-carb_rd"/>
    <property type="match status" value="1"/>
</dbReference>
<dbReference type="InterPro" id="IPR008927">
    <property type="entry name" value="6-PGluconate_DH-like_C_sf"/>
</dbReference>
<feature type="domain" description="Pyrroline-5-carboxylate reductase dimerisation" evidence="13">
    <location>
        <begin position="164"/>
        <end position="268"/>
    </location>
</feature>
<dbReference type="Proteomes" id="UP001197609">
    <property type="component" value="Unassembled WGS sequence"/>
</dbReference>
<comment type="similarity">
    <text evidence="2 8 11">Belongs to the pyrroline-5-carboxylate reductase family.</text>
</comment>
<dbReference type="InterPro" id="IPR028939">
    <property type="entry name" value="P5C_Rdtase_cat_N"/>
</dbReference>
<dbReference type="Gene3D" id="3.40.50.720">
    <property type="entry name" value="NAD(P)-binding Rossmann-like Domain"/>
    <property type="match status" value="1"/>
</dbReference>
<gene>
    <name evidence="8 14" type="primary">proC</name>
    <name evidence="14" type="ORF">K8G79_11095</name>
</gene>
<dbReference type="InterPro" id="IPR036291">
    <property type="entry name" value="NAD(P)-bd_dom_sf"/>
</dbReference>
<comment type="caution">
    <text evidence="14">The sequence shown here is derived from an EMBL/GenBank/DDBJ whole genome shotgun (WGS) entry which is preliminary data.</text>
</comment>
<evidence type="ECO:0000256" key="10">
    <source>
        <dbReference type="PIRSR" id="PIRSR000193-1"/>
    </source>
</evidence>
<keyword evidence="4 8" id="KW-0028">Amino-acid biosynthesis</keyword>
<evidence type="ECO:0000256" key="7">
    <source>
        <dbReference type="ARBA" id="ARBA00023002"/>
    </source>
</evidence>
<dbReference type="Pfam" id="PF03807">
    <property type="entry name" value="F420_oxidored"/>
    <property type="match status" value="1"/>
</dbReference>
<dbReference type="AlphaFoldDB" id="A0AAJ1EIS9"/>
<comment type="function">
    <text evidence="8">Catalyzes the reduction of 1-pyrroline-5-carboxylate (PCA) to L-proline.</text>
</comment>
<protein>
    <recommendedName>
        <fullName evidence="8 9">Pyrroline-5-carboxylate reductase</fullName>
        <shortName evidence="8">P5C reductase</shortName>
        <shortName evidence="8">P5CR</shortName>
        <ecNumber evidence="8 9">1.5.1.2</ecNumber>
    </recommendedName>
    <alternativeName>
        <fullName evidence="8">PCA reductase</fullName>
    </alternativeName>
</protein>
<dbReference type="NCBIfam" id="TIGR00112">
    <property type="entry name" value="proC"/>
    <property type="match status" value="1"/>
</dbReference>
<keyword evidence="6 8" id="KW-0521">NADP</keyword>
<sequence length="271" mass="27989">MLHGRTIGFIGAGNMAEAMIRGLLEAKLVTADQLIASDIVEAKRQQLRLRYGIQTVTEGRDVGAKASILVLAVKPQDMEAALKGIAASVDQTKTIISVAAGMTIAFITERLPAMARIVRAMPNAPALVLAGAAGIAKGEHATAEDLQIAEAIFAAVGKVVVVEEKHLDAVTGLSGSGPAYVFLLIEALADAGVKVGLSRDVAGLLAAQTVLGAAKMVLESGRHPAELKDMVASPGGTTIAGLYALERGGLRGILIEAVEAATTRSRELGRR</sequence>
<keyword evidence="3 8" id="KW-0963">Cytoplasm</keyword>
<evidence type="ECO:0000256" key="3">
    <source>
        <dbReference type="ARBA" id="ARBA00022490"/>
    </source>
</evidence>
<accession>A0AAJ1EIS9</accession>
<dbReference type="InterPro" id="IPR029036">
    <property type="entry name" value="P5CR_dimer"/>
</dbReference>
<evidence type="ECO:0000259" key="12">
    <source>
        <dbReference type="Pfam" id="PF03807"/>
    </source>
</evidence>
<dbReference type="GO" id="GO:0004735">
    <property type="term" value="F:pyrroline-5-carboxylate reductase activity"/>
    <property type="evidence" value="ECO:0007669"/>
    <property type="project" value="UniProtKB-UniRule"/>
</dbReference>
<evidence type="ECO:0000256" key="4">
    <source>
        <dbReference type="ARBA" id="ARBA00022605"/>
    </source>
</evidence>
<dbReference type="PANTHER" id="PTHR11645:SF0">
    <property type="entry name" value="PYRROLINE-5-CARBOXYLATE REDUCTASE 3"/>
    <property type="match status" value="1"/>
</dbReference>
<dbReference type="GO" id="GO:0005737">
    <property type="term" value="C:cytoplasm"/>
    <property type="evidence" value="ECO:0007669"/>
    <property type="project" value="UniProtKB-SubCell"/>
</dbReference>
<evidence type="ECO:0000256" key="8">
    <source>
        <dbReference type="HAMAP-Rule" id="MF_01925"/>
    </source>
</evidence>
<evidence type="ECO:0000259" key="13">
    <source>
        <dbReference type="Pfam" id="PF14748"/>
    </source>
</evidence>
<dbReference type="InterPro" id="IPR053790">
    <property type="entry name" value="P5CR-like_CS"/>
</dbReference>
<dbReference type="Gene3D" id="1.10.3730.10">
    <property type="entry name" value="ProC C-terminal domain-like"/>
    <property type="match status" value="1"/>
</dbReference>
<dbReference type="SUPFAM" id="SSF48179">
    <property type="entry name" value="6-phosphogluconate dehydrogenase C-terminal domain-like"/>
    <property type="match status" value="1"/>
</dbReference>
<name>A0AAJ1EIS9_9BACT</name>
<evidence type="ECO:0000256" key="2">
    <source>
        <dbReference type="ARBA" id="ARBA00005525"/>
    </source>
</evidence>
<dbReference type="FunFam" id="3.40.50.720:FF:000190">
    <property type="entry name" value="Pyrroline-5-carboxylate reductase"/>
    <property type="match status" value="1"/>
</dbReference>
<dbReference type="PROSITE" id="PS00521">
    <property type="entry name" value="P5CR"/>
    <property type="match status" value="1"/>
</dbReference>
<comment type="subcellular location">
    <subcellularLocation>
        <location evidence="1 8">Cytoplasm</location>
    </subcellularLocation>
</comment>
<comment type="catalytic activity">
    <reaction evidence="8">
        <text>L-proline + NAD(+) = (S)-1-pyrroline-5-carboxylate + NADH + 2 H(+)</text>
        <dbReference type="Rhea" id="RHEA:14105"/>
        <dbReference type="ChEBI" id="CHEBI:15378"/>
        <dbReference type="ChEBI" id="CHEBI:17388"/>
        <dbReference type="ChEBI" id="CHEBI:57540"/>
        <dbReference type="ChEBI" id="CHEBI:57945"/>
        <dbReference type="ChEBI" id="CHEBI:60039"/>
        <dbReference type="EC" id="1.5.1.2"/>
    </reaction>
</comment>
<feature type="binding site" evidence="10">
    <location>
        <begin position="72"/>
        <end position="75"/>
    </location>
    <ligand>
        <name>NADP(+)</name>
        <dbReference type="ChEBI" id="CHEBI:58349"/>
    </ligand>
</feature>
<feature type="domain" description="Pyrroline-5-carboxylate reductase catalytic N-terminal" evidence="12">
    <location>
        <begin position="6"/>
        <end position="101"/>
    </location>
</feature>
<keyword evidence="5 8" id="KW-0641">Proline biosynthesis</keyword>
<dbReference type="PANTHER" id="PTHR11645">
    <property type="entry name" value="PYRROLINE-5-CARBOXYLATE REDUCTASE"/>
    <property type="match status" value="1"/>
</dbReference>
<dbReference type="GO" id="GO:0055129">
    <property type="term" value="P:L-proline biosynthetic process"/>
    <property type="evidence" value="ECO:0007669"/>
    <property type="project" value="UniProtKB-UniRule"/>
</dbReference>
<evidence type="ECO:0000256" key="6">
    <source>
        <dbReference type="ARBA" id="ARBA00022857"/>
    </source>
</evidence>
<dbReference type="EC" id="1.5.1.2" evidence="8 9"/>
<evidence type="ECO:0000313" key="14">
    <source>
        <dbReference type="EMBL" id="MBZ0160663.1"/>
    </source>
</evidence>
<dbReference type="EMBL" id="JAIOIU010000137">
    <property type="protein sequence ID" value="MBZ0160663.1"/>
    <property type="molecule type" value="Genomic_DNA"/>
</dbReference>
<comment type="pathway">
    <text evidence="8 11">Amino-acid biosynthesis; L-proline biosynthesis; L-proline from L-glutamate 5-semialdehyde: step 1/1.</text>
</comment>
<proteinExistence type="inferred from homology"/>
<dbReference type="FunFam" id="1.10.3730.10:FF:000001">
    <property type="entry name" value="Pyrroline-5-carboxylate reductase"/>
    <property type="match status" value="1"/>
</dbReference>
<comment type="catalytic activity">
    <reaction evidence="8 11">
        <text>L-proline + NADP(+) = (S)-1-pyrroline-5-carboxylate + NADPH + 2 H(+)</text>
        <dbReference type="Rhea" id="RHEA:14109"/>
        <dbReference type="ChEBI" id="CHEBI:15378"/>
        <dbReference type="ChEBI" id="CHEBI:17388"/>
        <dbReference type="ChEBI" id="CHEBI:57783"/>
        <dbReference type="ChEBI" id="CHEBI:58349"/>
        <dbReference type="ChEBI" id="CHEBI:60039"/>
        <dbReference type="EC" id="1.5.1.2"/>
    </reaction>
</comment>
<evidence type="ECO:0000256" key="11">
    <source>
        <dbReference type="RuleBase" id="RU003903"/>
    </source>
</evidence>
<evidence type="ECO:0000313" key="15">
    <source>
        <dbReference type="Proteomes" id="UP001197609"/>
    </source>
</evidence>
<dbReference type="InterPro" id="IPR000304">
    <property type="entry name" value="Pyrroline-COOH_reductase"/>
</dbReference>
<organism evidence="14 15">
    <name type="scientific">Candidatus Methylomirabilis tolerans</name>
    <dbReference type="NCBI Taxonomy" id="3123416"/>
    <lineage>
        <taxon>Bacteria</taxon>
        <taxon>Candidatus Methylomirabilota</taxon>
        <taxon>Candidatus Methylomirabilia</taxon>
        <taxon>Candidatus Methylomirabilales</taxon>
        <taxon>Candidatus Methylomirabilaceae</taxon>
        <taxon>Candidatus Methylomirabilis</taxon>
    </lineage>
</organism>
<keyword evidence="7 8" id="KW-0560">Oxidoreductase</keyword>
<feature type="binding site" evidence="10">
    <location>
        <begin position="10"/>
        <end position="15"/>
    </location>
    <ligand>
        <name>NADP(+)</name>
        <dbReference type="ChEBI" id="CHEBI:58349"/>
    </ligand>
</feature>
<evidence type="ECO:0000256" key="9">
    <source>
        <dbReference type="NCBIfam" id="TIGR00112"/>
    </source>
</evidence>
<dbReference type="HAMAP" id="MF_01925">
    <property type="entry name" value="P5C_reductase"/>
    <property type="match status" value="1"/>
</dbReference>
<dbReference type="Pfam" id="PF14748">
    <property type="entry name" value="P5CR_dimer"/>
    <property type="match status" value="1"/>
</dbReference>